<evidence type="ECO:0000256" key="2">
    <source>
        <dbReference type="SAM" id="MobiDB-lite"/>
    </source>
</evidence>
<dbReference type="AlphaFoldDB" id="A0A1M5TFH0"/>
<dbReference type="RefSeq" id="WP_067663314.1">
    <property type="nucleotide sequence ID" value="NZ_FQXG01000003.1"/>
</dbReference>
<dbReference type="STRING" id="299255.SAMN02745129_2108"/>
<organism evidence="3 4">
    <name type="scientific">Ferrimonas marina</name>
    <dbReference type="NCBI Taxonomy" id="299255"/>
    <lineage>
        <taxon>Bacteria</taxon>
        <taxon>Pseudomonadati</taxon>
        <taxon>Pseudomonadota</taxon>
        <taxon>Gammaproteobacteria</taxon>
        <taxon>Alteromonadales</taxon>
        <taxon>Ferrimonadaceae</taxon>
        <taxon>Ferrimonas</taxon>
    </lineage>
</organism>
<protein>
    <submittedName>
        <fullName evidence="3">Uncharacterized protein</fullName>
    </submittedName>
</protein>
<keyword evidence="1" id="KW-0175">Coiled coil</keyword>
<evidence type="ECO:0000313" key="4">
    <source>
        <dbReference type="Proteomes" id="UP000184268"/>
    </source>
</evidence>
<sequence>MKTLLDAATPEDVLRLIAEAQERLEGYRRENNAILMSSYPDMSPKERDEQARSRDSVGEEAAWIYLAENSLLKLKKVIDKGGYSEAVANYELEQADYGFSKLIDTYQMRYSNVDEDDQEMLAEVDDMFNEDYFAELGPKEVLEQLSETVCHLTPALQAFWLEKFMELNHQLVQTLLECVEEEPLDVDPLVEIRANLKAVDRFTRKNRYEAYPSELEEMERNPGRPKLPNTYYLIRERMNVEGLVARYKALLKADPEFKKRMPSEGTILKKAKGYAPEKRPSRAPAAPITQLISDRNKLQTELDKLKKAPEKERQTSPGGKLLGRKGQSREEKIELQERKIKEILNEIQSTVDAGMANKDARERLTFERSHLMAERRTLRSKIKNAGGMVNMATEEDTAEMQQWRAEAQNYEARIKAIEQQLA</sequence>
<feature type="compositionally biased region" description="Basic and acidic residues" evidence="2">
    <location>
        <begin position="305"/>
        <end position="314"/>
    </location>
</feature>
<accession>A0A1M5TFH0</accession>
<feature type="coiled-coil region" evidence="1">
    <location>
        <begin position="393"/>
        <end position="420"/>
    </location>
</feature>
<evidence type="ECO:0000256" key="1">
    <source>
        <dbReference type="SAM" id="Coils"/>
    </source>
</evidence>
<keyword evidence="4" id="KW-1185">Reference proteome</keyword>
<feature type="region of interest" description="Disordered" evidence="2">
    <location>
        <begin position="305"/>
        <end position="330"/>
    </location>
</feature>
<dbReference type="EMBL" id="FQXG01000003">
    <property type="protein sequence ID" value="SHH49093.1"/>
    <property type="molecule type" value="Genomic_DNA"/>
</dbReference>
<gene>
    <name evidence="3" type="ORF">SAMN02745129_2108</name>
</gene>
<proteinExistence type="predicted"/>
<evidence type="ECO:0000313" key="3">
    <source>
        <dbReference type="EMBL" id="SHH49093.1"/>
    </source>
</evidence>
<name>A0A1M5TFH0_9GAMM</name>
<reference evidence="3 4" key="1">
    <citation type="submission" date="2016-11" db="EMBL/GenBank/DDBJ databases">
        <authorList>
            <person name="Jaros S."/>
            <person name="Januszkiewicz K."/>
            <person name="Wedrychowicz H."/>
        </authorList>
    </citation>
    <scope>NUCLEOTIDE SEQUENCE [LARGE SCALE GENOMIC DNA]</scope>
    <source>
        <strain evidence="3 4">DSM 16917</strain>
    </source>
</reference>
<dbReference type="Proteomes" id="UP000184268">
    <property type="component" value="Unassembled WGS sequence"/>
</dbReference>